<reference evidence="1" key="1">
    <citation type="submission" date="2020-11" db="EMBL/GenBank/DDBJ databases">
        <title>Azospira inquinata sp. nov.</title>
        <authorList>
            <person name="Moe W.M."/>
            <person name="Mikes M.C."/>
        </authorList>
    </citation>
    <scope>NUCLEOTIDE SEQUENCE</scope>
    <source>
        <strain evidence="1">Azo-3</strain>
    </source>
</reference>
<evidence type="ECO:0000313" key="1">
    <source>
        <dbReference type="EMBL" id="QWT49346.1"/>
    </source>
</evidence>
<evidence type="ECO:0000313" key="2">
    <source>
        <dbReference type="Proteomes" id="UP000683428"/>
    </source>
</evidence>
<accession>A0A975SNK1</accession>
<dbReference type="InterPro" id="IPR021292">
    <property type="entry name" value="DUF2863"/>
</dbReference>
<dbReference type="RefSeq" id="WP_216127387.1">
    <property type="nucleotide sequence ID" value="NZ_CP064782.1"/>
</dbReference>
<dbReference type="EMBL" id="CP064782">
    <property type="protein sequence ID" value="QWT49346.1"/>
    <property type="molecule type" value="Genomic_DNA"/>
</dbReference>
<proteinExistence type="predicted"/>
<protein>
    <submittedName>
        <fullName evidence="1">DUF2863 family protein</fullName>
    </submittedName>
</protein>
<dbReference type="KEGG" id="aiq:Azoinq_01645"/>
<dbReference type="Proteomes" id="UP000683428">
    <property type="component" value="Chromosome"/>
</dbReference>
<dbReference type="Pfam" id="PF11062">
    <property type="entry name" value="DUF2863"/>
    <property type="match status" value="1"/>
</dbReference>
<dbReference type="AlphaFoldDB" id="A0A975SNK1"/>
<name>A0A975SNK1_9RHOO</name>
<gene>
    <name evidence="1" type="ORF">Azoinq_01645</name>
</gene>
<organism evidence="1 2">
    <name type="scientific">Azospira inquinata</name>
    <dbReference type="NCBI Taxonomy" id="2785627"/>
    <lineage>
        <taxon>Bacteria</taxon>
        <taxon>Pseudomonadati</taxon>
        <taxon>Pseudomonadota</taxon>
        <taxon>Betaproteobacteria</taxon>
        <taxon>Rhodocyclales</taxon>
        <taxon>Rhodocyclaceae</taxon>
        <taxon>Azospira</taxon>
    </lineage>
</organism>
<sequence>MKRPRFGSRSRLSRDVTQLCWLATGLAESGGRLEDAFWEPKLAALVDGLLESGGDEDITLALDRLYETQPRAHDELADMVESRAESCILRQESQEFDVLLIAAPILSWSRFTIPTATLPAAPLATLKVHLGAHVLAAGARLALCDYLFSPDQLPRSFADTRQLVAQLGLRALAGEDLAVDTRNLPETNRFLSDTRYLLGAVVVPRGQGLFFWNENDGNREVALSQWQSQAGPTLEPLMPGCAWEMVLPDAYHAACRAADRLSRPYSLRASVAFLQTVLNAPADQLHVAMGPFHDQRLEEYRIGFSFQDRPEVVHGVVWPLLGDEDENTDVAAEIEATLKDCGVTHLVCHEHRFPFEFCEDCGAPLYPNGEGELMHAELPEGEMEQQPPRLLH</sequence>
<keyword evidence="2" id="KW-1185">Reference proteome</keyword>